<dbReference type="InterPro" id="IPR027417">
    <property type="entry name" value="P-loop_NTPase"/>
</dbReference>
<dbReference type="PROSITE" id="PS00211">
    <property type="entry name" value="ABC_TRANSPORTER_1"/>
    <property type="match status" value="1"/>
</dbReference>
<dbReference type="RefSeq" id="WP_176226800.1">
    <property type="nucleotide sequence ID" value="NZ_BLRV01000084.1"/>
</dbReference>
<organism evidence="6 7">
    <name type="scientific">Candidatus Hakubella thermalkaliphila</name>
    <dbReference type="NCBI Taxonomy" id="2754717"/>
    <lineage>
        <taxon>Bacteria</taxon>
        <taxon>Bacillati</taxon>
        <taxon>Actinomycetota</taxon>
        <taxon>Actinomycetota incertae sedis</taxon>
        <taxon>Candidatus Hakubellales</taxon>
        <taxon>Candidatus Hakubellaceae</taxon>
        <taxon>Candidatus Hakubella</taxon>
    </lineage>
</organism>
<keyword evidence="3" id="KW-0547">Nucleotide-binding</keyword>
<dbReference type="PROSITE" id="PS50893">
    <property type="entry name" value="ABC_TRANSPORTER_2"/>
    <property type="match status" value="1"/>
</dbReference>
<dbReference type="Pfam" id="PF00005">
    <property type="entry name" value="ABC_tran"/>
    <property type="match status" value="1"/>
</dbReference>
<keyword evidence="4 6" id="KW-0067">ATP-binding</keyword>
<dbReference type="PANTHER" id="PTHR42734">
    <property type="entry name" value="METAL TRANSPORT SYSTEM ATP-BINDING PROTEIN TM_0124-RELATED"/>
    <property type="match status" value="1"/>
</dbReference>
<dbReference type="InterPro" id="IPR003439">
    <property type="entry name" value="ABC_transporter-like_ATP-bd"/>
</dbReference>
<name>A0A6V8NTA5_9ACTN</name>
<dbReference type="AlphaFoldDB" id="A0A6V8NTA5"/>
<evidence type="ECO:0000313" key="6">
    <source>
        <dbReference type="EMBL" id="GFP21696.1"/>
    </source>
</evidence>
<dbReference type="InterPro" id="IPR003593">
    <property type="entry name" value="AAA+_ATPase"/>
</dbReference>
<proteinExistence type="inferred from homology"/>
<accession>A0A6V8NTA5</accession>
<dbReference type="SMART" id="SM00382">
    <property type="entry name" value="AAA"/>
    <property type="match status" value="1"/>
</dbReference>
<dbReference type="Proteomes" id="UP000580051">
    <property type="component" value="Unassembled WGS sequence"/>
</dbReference>
<sequence>MNLIELKDVNFSYNGEPVLVNISVAIEKGEYAGILGPNGGGKTTFVKVILGLLRPTSGHITLFGQDTNIFRDWSKIGYVPQRATQINIHFPITVEEVVGQGRIARRGMLRKFSQTDVGAINKALHISGIEHLKHRLIADLSGGERQRVFIARALASEPELLILDEPAVGVDLPSQENFYQFLKDLNIRLGLTILFVSHDIDVLANQASCLICLNRGLVYHGTPREIFKEGQLEKVYGKNVKFILHGH</sequence>
<evidence type="ECO:0000256" key="2">
    <source>
        <dbReference type="ARBA" id="ARBA00022448"/>
    </source>
</evidence>
<feature type="domain" description="ABC transporter" evidence="5">
    <location>
        <begin position="4"/>
        <end position="240"/>
    </location>
</feature>
<dbReference type="SUPFAM" id="SSF52540">
    <property type="entry name" value="P-loop containing nucleoside triphosphate hydrolases"/>
    <property type="match status" value="1"/>
</dbReference>
<comment type="similarity">
    <text evidence="1">Belongs to the ABC transporter superfamily.</text>
</comment>
<reference evidence="6 7" key="1">
    <citation type="journal article" date="2020" name="Front. Microbiol.">
        <title>Single-cell genomics of novel Actinobacteria with the Wood-Ljungdahl pathway discovered in a serpentinizing system.</title>
        <authorList>
            <person name="Merino N."/>
            <person name="Kawai M."/>
            <person name="Boyd E.S."/>
            <person name="Colman D.R."/>
            <person name="McGlynn S.E."/>
            <person name="Nealson K.H."/>
            <person name="Kurokawa K."/>
            <person name="Hongoh Y."/>
        </authorList>
    </citation>
    <scope>NUCLEOTIDE SEQUENCE [LARGE SCALE GENOMIC DNA]</scope>
    <source>
        <strain evidence="6 7">S06</strain>
    </source>
</reference>
<evidence type="ECO:0000256" key="4">
    <source>
        <dbReference type="ARBA" id="ARBA00022840"/>
    </source>
</evidence>
<dbReference type="Gene3D" id="3.40.50.300">
    <property type="entry name" value="P-loop containing nucleotide triphosphate hydrolases"/>
    <property type="match status" value="1"/>
</dbReference>
<dbReference type="GO" id="GO:0005524">
    <property type="term" value="F:ATP binding"/>
    <property type="evidence" value="ECO:0007669"/>
    <property type="project" value="UniProtKB-KW"/>
</dbReference>
<dbReference type="GO" id="GO:0016887">
    <property type="term" value="F:ATP hydrolysis activity"/>
    <property type="evidence" value="ECO:0007669"/>
    <property type="project" value="InterPro"/>
</dbReference>
<evidence type="ECO:0000313" key="7">
    <source>
        <dbReference type="Proteomes" id="UP000580051"/>
    </source>
</evidence>
<comment type="caution">
    <text evidence="6">The sequence shown here is derived from an EMBL/GenBank/DDBJ whole genome shotgun (WGS) entry which is preliminary data.</text>
</comment>
<evidence type="ECO:0000256" key="1">
    <source>
        <dbReference type="ARBA" id="ARBA00005417"/>
    </source>
</evidence>
<dbReference type="InterPro" id="IPR017871">
    <property type="entry name" value="ABC_transporter-like_CS"/>
</dbReference>
<gene>
    <name evidence="6" type="ORF">HKBW3S06_00923</name>
</gene>
<dbReference type="PANTHER" id="PTHR42734:SF17">
    <property type="entry name" value="METAL TRANSPORT SYSTEM ATP-BINDING PROTEIN TM_0124-RELATED"/>
    <property type="match status" value="1"/>
</dbReference>
<evidence type="ECO:0000256" key="3">
    <source>
        <dbReference type="ARBA" id="ARBA00022741"/>
    </source>
</evidence>
<dbReference type="EMBL" id="BLRV01000084">
    <property type="protein sequence ID" value="GFP21696.1"/>
    <property type="molecule type" value="Genomic_DNA"/>
</dbReference>
<evidence type="ECO:0000259" key="5">
    <source>
        <dbReference type="PROSITE" id="PS50893"/>
    </source>
</evidence>
<dbReference type="CDD" id="cd03235">
    <property type="entry name" value="ABC_Metallic_Cations"/>
    <property type="match status" value="1"/>
</dbReference>
<dbReference type="FunFam" id="3.40.50.300:FF:000134">
    <property type="entry name" value="Iron-enterobactin ABC transporter ATP-binding protein"/>
    <property type="match status" value="1"/>
</dbReference>
<protein>
    <submittedName>
        <fullName evidence="6">Zinc transport system ATP-binding protein</fullName>
    </submittedName>
</protein>
<keyword evidence="2" id="KW-0813">Transport</keyword>
<dbReference type="InterPro" id="IPR050153">
    <property type="entry name" value="Metal_Ion_Import_ABC"/>
</dbReference>